<comment type="caution">
    <text evidence="8">The sequence shown here is derived from an EMBL/GenBank/DDBJ whole genome shotgun (WGS) entry which is preliminary data.</text>
</comment>
<dbReference type="InterPro" id="IPR050595">
    <property type="entry name" value="Bact_response_regulator"/>
</dbReference>
<dbReference type="GO" id="GO:0000160">
    <property type="term" value="P:phosphorelay signal transduction system"/>
    <property type="evidence" value="ECO:0007669"/>
    <property type="project" value="UniProtKB-KW"/>
</dbReference>
<dbReference type="InterPro" id="IPR011006">
    <property type="entry name" value="CheY-like_superfamily"/>
</dbReference>
<keyword evidence="3" id="KW-0805">Transcription regulation</keyword>
<dbReference type="EMBL" id="MFGC01000006">
    <property type="protein sequence ID" value="OGF28800.1"/>
    <property type="molecule type" value="Genomic_DNA"/>
</dbReference>
<protein>
    <recommendedName>
        <fullName evidence="7">Response regulatory domain-containing protein</fullName>
    </recommendedName>
</protein>
<dbReference type="InterPro" id="IPR001789">
    <property type="entry name" value="Sig_transdc_resp-reg_receiver"/>
</dbReference>
<gene>
    <name evidence="8" type="ORF">A2242_02145</name>
</gene>
<dbReference type="AlphaFoldDB" id="A0A1F5SQ46"/>
<evidence type="ECO:0000256" key="5">
    <source>
        <dbReference type="ARBA" id="ARBA00023163"/>
    </source>
</evidence>
<evidence type="ECO:0000256" key="4">
    <source>
        <dbReference type="ARBA" id="ARBA00023125"/>
    </source>
</evidence>
<dbReference type="Gene3D" id="3.40.50.2300">
    <property type="match status" value="1"/>
</dbReference>
<dbReference type="PROSITE" id="PS50110">
    <property type="entry name" value="RESPONSE_REGULATORY"/>
    <property type="match status" value="1"/>
</dbReference>
<dbReference type="Pfam" id="PF00072">
    <property type="entry name" value="Response_reg"/>
    <property type="match status" value="1"/>
</dbReference>
<feature type="domain" description="Response regulatory" evidence="7">
    <location>
        <begin position="7"/>
        <end position="123"/>
    </location>
</feature>
<dbReference type="SMART" id="SM00448">
    <property type="entry name" value="REC"/>
    <property type="match status" value="1"/>
</dbReference>
<dbReference type="GO" id="GO:0003677">
    <property type="term" value="F:DNA binding"/>
    <property type="evidence" value="ECO:0007669"/>
    <property type="project" value="UniProtKB-KW"/>
</dbReference>
<keyword evidence="2" id="KW-0902">Two-component regulatory system</keyword>
<dbReference type="Proteomes" id="UP000178925">
    <property type="component" value="Unassembled WGS sequence"/>
</dbReference>
<keyword evidence="5" id="KW-0804">Transcription</keyword>
<dbReference type="CDD" id="cd17574">
    <property type="entry name" value="REC_OmpR"/>
    <property type="match status" value="1"/>
</dbReference>
<dbReference type="PANTHER" id="PTHR44591">
    <property type="entry name" value="STRESS RESPONSE REGULATOR PROTEIN 1"/>
    <property type="match status" value="1"/>
</dbReference>
<organism evidence="8 9">
    <name type="scientific">Candidatus Falkowbacteria bacterium RIFOXYA2_FULL_47_9</name>
    <dbReference type="NCBI Taxonomy" id="1797995"/>
    <lineage>
        <taxon>Bacteria</taxon>
        <taxon>Candidatus Falkowiibacteriota</taxon>
    </lineage>
</organism>
<feature type="modified residue" description="4-aspartylphosphate" evidence="6">
    <location>
        <position position="56"/>
    </location>
</feature>
<evidence type="ECO:0000313" key="8">
    <source>
        <dbReference type="EMBL" id="OGF28800.1"/>
    </source>
</evidence>
<reference evidence="8 9" key="1">
    <citation type="journal article" date="2016" name="Nat. Commun.">
        <title>Thousands of microbial genomes shed light on interconnected biogeochemical processes in an aquifer system.</title>
        <authorList>
            <person name="Anantharaman K."/>
            <person name="Brown C.T."/>
            <person name="Hug L.A."/>
            <person name="Sharon I."/>
            <person name="Castelle C.J."/>
            <person name="Probst A.J."/>
            <person name="Thomas B.C."/>
            <person name="Singh A."/>
            <person name="Wilkins M.J."/>
            <person name="Karaoz U."/>
            <person name="Brodie E.L."/>
            <person name="Williams K.H."/>
            <person name="Hubbard S.S."/>
            <person name="Banfield J.F."/>
        </authorList>
    </citation>
    <scope>NUCLEOTIDE SEQUENCE [LARGE SCALE GENOMIC DNA]</scope>
</reference>
<evidence type="ECO:0000256" key="3">
    <source>
        <dbReference type="ARBA" id="ARBA00023015"/>
    </source>
</evidence>
<dbReference type="SUPFAM" id="SSF52172">
    <property type="entry name" value="CheY-like"/>
    <property type="match status" value="1"/>
</dbReference>
<dbReference type="FunFam" id="3.40.50.2300:FF:000001">
    <property type="entry name" value="DNA-binding response regulator PhoB"/>
    <property type="match status" value="1"/>
</dbReference>
<evidence type="ECO:0000256" key="1">
    <source>
        <dbReference type="ARBA" id="ARBA00022553"/>
    </source>
</evidence>
<keyword evidence="1 6" id="KW-0597">Phosphoprotein</keyword>
<dbReference type="PANTHER" id="PTHR44591:SF3">
    <property type="entry name" value="RESPONSE REGULATORY DOMAIN-CONTAINING PROTEIN"/>
    <property type="match status" value="1"/>
</dbReference>
<evidence type="ECO:0000256" key="6">
    <source>
        <dbReference type="PROSITE-ProRule" id="PRU00169"/>
    </source>
</evidence>
<dbReference type="STRING" id="1797995.A2242_02145"/>
<proteinExistence type="predicted"/>
<sequence>MTENKSSILIVEDDQTIATMYSVSLQNEGYTVSVAENGEQGLILARETHPGVILLDIIMPKMDGFSMLKELKNDEATKEIPVVLLTNLGQDEDKERGEQLGASDYLVKTDYTPRQVSEKIKTYL</sequence>
<evidence type="ECO:0000256" key="2">
    <source>
        <dbReference type="ARBA" id="ARBA00023012"/>
    </source>
</evidence>
<name>A0A1F5SQ46_9BACT</name>
<evidence type="ECO:0000313" key="9">
    <source>
        <dbReference type="Proteomes" id="UP000178925"/>
    </source>
</evidence>
<accession>A0A1F5SQ46</accession>
<keyword evidence="4" id="KW-0238">DNA-binding</keyword>
<evidence type="ECO:0000259" key="7">
    <source>
        <dbReference type="PROSITE" id="PS50110"/>
    </source>
</evidence>